<feature type="domain" description="VOC" evidence="1">
    <location>
        <begin position="5"/>
        <end position="119"/>
    </location>
</feature>
<dbReference type="InterPro" id="IPR004360">
    <property type="entry name" value="Glyas_Fos-R_dOase_dom"/>
</dbReference>
<accession>A0A2V5L105</accession>
<dbReference type="InterPro" id="IPR029068">
    <property type="entry name" value="Glyas_Bleomycin-R_OHBP_Dase"/>
</dbReference>
<dbReference type="Proteomes" id="UP000247832">
    <property type="component" value="Unassembled WGS sequence"/>
</dbReference>
<evidence type="ECO:0000259" key="1">
    <source>
        <dbReference type="PROSITE" id="PS51819"/>
    </source>
</evidence>
<reference evidence="2 3" key="1">
    <citation type="submission" date="2018-05" db="EMBL/GenBank/DDBJ databases">
        <title>Genetic diversity of glacier-inhabiting Cryobacterium bacteria in China and description of Cryobacterium mengkeensis sp. nov. and Arthrobacter glacialis sp. nov.</title>
        <authorList>
            <person name="Liu Q."/>
            <person name="Xin Y.-H."/>
        </authorList>
    </citation>
    <scope>NUCLEOTIDE SEQUENCE [LARGE SCALE GENOMIC DNA]</scope>
    <source>
        <strain evidence="2 3">LI2</strain>
    </source>
</reference>
<dbReference type="Pfam" id="PF00903">
    <property type="entry name" value="Glyoxalase"/>
    <property type="match status" value="1"/>
</dbReference>
<evidence type="ECO:0000313" key="3">
    <source>
        <dbReference type="Proteomes" id="UP000247832"/>
    </source>
</evidence>
<protein>
    <submittedName>
        <fullName evidence="2">Glyoxalase</fullName>
    </submittedName>
</protein>
<dbReference type="Gene3D" id="3.10.180.10">
    <property type="entry name" value="2,3-Dihydroxybiphenyl 1,2-Dioxygenase, domain 1"/>
    <property type="match status" value="1"/>
</dbReference>
<dbReference type="RefSeq" id="WP_110502893.1">
    <property type="nucleotide sequence ID" value="NZ_QJVD01000037.1"/>
</dbReference>
<name>A0A2V5L105_9MICC</name>
<evidence type="ECO:0000313" key="2">
    <source>
        <dbReference type="EMBL" id="PYI64839.1"/>
    </source>
</evidence>
<dbReference type="AlphaFoldDB" id="A0A2V5L105"/>
<gene>
    <name evidence="2" type="ORF">CVV68_20680</name>
</gene>
<dbReference type="InterPro" id="IPR037523">
    <property type="entry name" value="VOC_core"/>
</dbReference>
<organism evidence="2 3">
    <name type="scientific">Arthrobacter livingstonensis</name>
    <dbReference type="NCBI Taxonomy" id="670078"/>
    <lineage>
        <taxon>Bacteria</taxon>
        <taxon>Bacillati</taxon>
        <taxon>Actinomycetota</taxon>
        <taxon>Actinomycetes</taxon>
        <taxon>Micrococcales</taxon>
        <taxon>Micrococcaceae</taxon>
        <taxon>Arthrobacter</taxon>
    </lineage>
</organism>
<sequence length="123" mass="13171">MAVTGPDFIALQVRDLERAAAFYENTVGLTRAPFSPPHAVVFDTQPTFAVRDPEPGVDLGSGQLGLGVALWLHDPEAVALHHAVADAGATILREPFEGPFGMTFVFQDPDGYAVTVHDRATRS</sequence>
<dbReference type="OrthoDB" id="9792323at2"/>
<dbReference type="PANTHER" id="PTHR36503">
    <property type="entry name" value="BLR2520 PROTEIN"/>
    <property type="match status" value="1"/>
</dbReference>
<dbReference type="SUPFAM" id="SSF54593">
    <property type="entry name" value="Glyoxalase/Bleomycin resistance protein/Dihydroxybiphenyl dioxygenase"/>
    <property type="match status" value="1"/>
</dbReference>
<comment type="caution">
    <text evidence="2">The sequence shown here is derived from an EMBL/GenBank/DDBJ whole genome shotgun (WGS) entry which is preliminary data.</text>
</comment>
<proteinExistence type="predicted"/>
<dbReference type="PROSITE" id="PS51819">
    <property type="entry name" value="VOC"/>
    <property type="match status" value="1"/>
</dbReference>
<dbReference type="EMBL" id="QJVD01000037">
    <property type="protein sequence ID" value="PYI64839.1"/>
    <property type="molecule type" value="Genomic_DNA"/>
</dbReference>
<dbReference type="PANTHER" id="PTHR36503:SF1">
    <property type="entry name" value="BLR2520 PROTEIN"/>
    <property type="match status" value="1"/>
</dbReference>
<keyword evidence="3" id="KW-1185">Reference proteome</keyword>